<evidence type="ECO:0000256" key="19">
    <source>
        <dbReference type="ARBA" id="ARBA00048423"/>
    </source>
</evidence>
<dbReference type="NCBIfam" id="TIGR04484">
    <property type="entry name" value="thiosulf_SoxA"/>
    <property type="match status" value="1"/>
</dbReference>
<feature type="domain" description="Cytochrome c" evidence="24">
    <location>
        <begin position="147"/>
        <end position="239"/>
    </location>
</feature>
<keyword evidence="12 22" id="KW-0408">Iron</keyword>
<evidence type="ECO:0000256" key="15">
    <source>
        <dbReference type="ARBA" id="ARBA00030833"/>
    </source>
</evidence>
<accession>A0A4R6QGY8</accession>
<keyword evidence="26" id="KW-1185">Reference proteome</keyword>
<dbReference type="Pfam" id="PF21342">
    <property type="entry name" value="SoxA-TsdA_cyt-c"/>
    <property type="match status" value="2"/>
</dbReference>
<evidence type="ECO:0000256" key="21">
    <source>
        <dbReference type="PIRSR" id="PIRSR038455-2"/>
    </source>
</evidence>
<evidence type="ECO:0000256" key="14">
    <source>
        <dbReference type="ARBA" id="ARBA00030174"/>
    </source>
</evidence>
<dbReference type="Gene3D" id="1.10.760.10">
    <property type="entry name" value="Cytochrome c-like domain"/>
    <property type="match status" value="2"/>
</dbReference>
<dbReference type="GO" id="GO:0009055">
    <property type="term" value="F:electron transfer activity"/>
    <property type="evidence" value="ECO:0007669"/>
    <property type="project" value="InterPro"/>
</dbReference>
<feature type="binding site" description="axial binding residue" evidence="22">
    <location>
        <position position="171"/>
    </location>
    <ligand>
        <name>heme c</name>
        <dbReference type="ChEBI" id="CHEBI:61717"/>
        <label>2</label>
    </ligand>
    <ligandPart>
        <name>Fe</name>
        <dbReference type="ChEBI" id="CHEBI:18248"/>
    </ligandPart>
</feature>
<dbReference type="InterPro" id="IPR009056">
    <property type="entry name" value="Cyt_c-like_dom"/>
</dbReference>
<feature type="binding site" evidence="21">
    <location>
        <position position="208"/>
    </location>
    <ligand>
        <name>substrate</name>
    </ligand>
</feature>
<comment type="similarity">
    <text evidence="13">Belongs to the SoxA family.</text>
</comment>
<feature type="binding site" description="axial binding residue" evidence="22">
    <location>
        <position position="212"/>
    </location>
    <ligand>
        <name>heme c</name>
        <dbReference type="ChEBI" id="CHEBI:61717"/>
        <label>2</label>
    </ligand>
    <ligandPart>
        <name>Fe</name>
        <dbReference type="ChEBI" id="CHEBI:18248"/>
    </ligandPart>
</feature>
<dbReference type="InParanoid" id="A0A4R6QGY8"/>
<dbReference type="Proteomes" id="UP000295361">
    <property type="component" value="Unassembled WGS sequence"/>
</dbReference>
<dbReference type="EC" id="2.8.5.2" evidence="3"/>
<feature type="binding site" description="covalent" evidence="21">
    <location>
        <position position="167"/>
    </location>
    <ligand>
        <name>heme c</name>
        <dbReference type="ChEBI" id="CHEBI:61717"/>
        <label>2</label>
    </ligand>
</feature>
<evidence type="ECO:0000256" key="6">
    <source>
        <dbReference type="ARBA" id="ARBA00022617"/>
    </source>
</evidence>
<dbReference type="InterPro" id="IPR025710">
    <property type="entry name" value="SoxA"/>
</dbReference>
<dbReference type="GO" id="GO:0016669">
    <property type="term" value="F:oxidoreductase activity, acting on a sulfur group of donors, cytochrome as acceptor"/>
    <property type="evidence" value="ECO:0007669"/>
    <property type="project" value="InterPro"/>
</dbReference>
<evidence type="ECO:0000256" key="13">
    <source>
        <dbReference type="ARBA" id="ARBA00025746"/>
    </source>
</evidence>
<feature type="binding site" description="axial binding residue" evidence="22">
    <location>
        <position position="104"/>
    </location>
    <ligand>
        <name>heme c</name>
        <dbReference type="ChEBI" id="CHEBI:61717"/>
        <label>1</label>
    </ligand>
    <ligandPart>
        <name>Fe</name>
        <dbReference type="ChEBI" id="CHEBI:18248"/>
    </ligandPart>
</feature>
<evidence type="ECO:0000313" key="26">
    <source>
        <dbReference type="Proteomes" id="UP000295361"/>
    </source>
</evidence>
<dbReference type="EMBL" id="SNXS01000010">
    <property type="protein sequence ID" value="TDP61841.1"/>
    <property type="molecule type" value="Genomic_DNA"/>
</dbReference>
<dbReference type="GO" id="GO:0019417">
    <property type="term" value="P:sulfur oxidation"/>
    <property type="evidence" value="ECO:0007669"/>
    <property type="project" value="InterPro"/>
</dbReference>
<organism evidence="25 26">
    <name type="scientific">Roseateles toxinivorans</name>
    <dbReference type="NCBI Taxonomy" id="270368"/>
    <lineage>
        <taxon>Bacteria</taxon>
        <taxon>Pseudomonadati</taxon>
        <taxon>Pseudomonadota</taxon>
        <taxon>Betaproteobacteria</taxon>
        <taxon>Burkholderiales</taxon>
        <taxon>Sphaerotilaceae</taxon>
        <taxon>Roseateles</taxon>
    </lineage>
</organism>
<feature type="binding site" description="covalent" evidence="21">
    <location>
        <position position="70"/>
    </location>
    <ligand>
        <name>heme c</name>
        <dbReference type="ChEBI" id="CHEBI:61717"/>
        <label>1</label>
    </ligand>
</feature>
<evidence type="ECO:0000256" key="8">
    <source>
        <dbReference type="ARBA" id="ARBA00022723"/>
    </source>
</evidence>
<dbReference type="AlphaFoldDB" id="A0A4R6QGY8"/>
<name>A0A4R6QGY8_9BURK</name>
<keyword evidence="5" id="KW-0813">Transport</keyword>
<keyword evidence="9 23" id="KW-0732">Signal</keyword>
<dbReference type="PROSITE" id="PS51007">
    <property type="entry name" value="CYTC"/>
    <property type="match status" value="1"/>
</dbReference>
<dbReference type="GO" id="GO:0042597">
    <property type="term" value="C:periplasmic space"/>
    <property type="evidence" value="ECO:0007669"/>
    <property type="project" value="UniProtKB-SubCell"/>
</dbReference>
<evidence type="ECO:0000256" key="16">
    <source>
        <dbReference type="ARBA" id="ARBA00032236"/>
    </source>
</evidence>
<evidence type="ECO:0000256" key="10">
    <source>
        <dbReference type="ARBA" id="ARBA00022764"/>
    </source>
</evidence>
<comment type="subunit">
    <text evidence="2">Heterodimer of SoxA and SoxX.</text>
</comment>
<dbReference type="OrthoDB" id="9808312at2"/>
<evidence type="ECO:0000256" key="18">
    <source>
        <dbReference type="ARBA" id="ARBA00048077"/>
    </source>
</evidence>
<evidence type="ECO:0000256" key="23">
    <source>
        <dbReference type="SAM" id="SignalP"/>
    </source>
</evidence>
<protein>
    <recommendedName>
        <fullName evidence="4">L-cysteine S-thiosulfotransferase subunit SoxA</fullName>
        <ecNumber evidence="3">2.8.5.2</ecNumber>
    </recommendedName>
    <alternativeName>
        <fullName evidence="16">Protein SoxA</fullName>
    </alternativeName>
    <alternativeName>
        <fullName evidence="17">SoxAX cytochrome complex subunit A</fullName>
    </alternativeName>
    <alternativeName>
        <fullName evidence="15">Sulfur oxidizing protein A</fullName>
    </alternativeName>
    <alternativeName>
        <fullName evidence="14">Thiosulfate-oxidizing multienzyme system protein SoxA</fullName>
    </alternativeName>
</protein>
<evidence type="ECO:0000259" key="24">
    <source>
        <dbReference type="PROSITE" id="PS51007"/>
    </source>
</evidence>
<evidence type="ECO:0000256" key="12">
    <source>
        <dbReference type="ARBA" id="ARBA00023004"/>
    </source>
</evidence>
<sequence>MRLPLGALLLCALAAQAQPDTRRSGFADMSPATQAMQRDDGLNPAWLWVKDGEALWTTAAGRSNKACVSCHGEVSTMRGVAARYPVWDAALSRALNLGQRIQQCRTQHQQADAWPAEHAQLLGLEAYVAVQSRGMPIAPSKAPELQPLREQGLALFTQRIGQLNLSCAQCHDGLAGGRLAGSVIPQGHPTAYPLYRLEWQGLGSLQRRVRNCMTGVRAQAPAYDSQDLLALELYLKQRAAGMAWEAPGVRP</sequence>
<comment type="cofactor">
    <cofactor evidence="21">
        <name>heme</name>
        <dbReference type="ChEBI" id="CHEBI:30413"/>
    </cofactor>
    <text evidence="21">Binds 2 heme groups per subunit.</text>
</comment>
<keyword evidence="7" id="KW-0808">Transferase</keyword>
<evidence type="ECO:0000256" key="2">
    <source>
        <dbReference type="ARBA" id="ARBA00011530"/>
    </source>
</evidence>
<evidence type="ECO:0000256" key="1">
    <source>
        <dbReference type="ARBA" id="ARBA00004418"/>
    </source>
</evidence>
<feature type="signal peptide" evidence="23">
    <location>
        <begin position="1"/>
        <end position="17"/>
    </location>
</feature>
<dbReference type="GO" id="GO:0070069">
    <property type="term" value="C:cytochrome complex"/>
    <property type="evidence" value="ECO:0007669"/>
    <property type="project" value="InterPro"/>
</dbReference>
<feature type="binding site" description="covalent" evidence="21">
    <location>
        <position position="67"/>
    </location>
    <ligand>
        <name>heme c</name>
        <dbReference type="ChEBI" id="CHEBI:61717"/>
        <label>1</label>
    </ligand>
</feature>
<feature type="binding site" description="covalent" evidence="21">
    <location>
        <position position="170"/>
    </location>
    <ligand>
        <name>heme c</name>
        <dbReference type="ChEBI" id="CHEBI:61717"/>
        <label>2</label>
    </ligand>
</feature>
<dbReference type="PIRSF" id="PIRSF038455">
    <property type="entry name" value="SoxA"/>
    <property type="match status" value="1"/>
</dbReference>
<dbReference type="GO" id="GO:0020037">
    <property type="term" value="F:heme binding"/>
    <property type="evidence" value="ECO:0007669"/>
    <property type="project" value="InterPro"/>
</dbReference>
<evidence type="ECO:0000256" key="4">
    <source>
        <dbReference type="ARBA" id="ARBA00019364"/>
    </source>
</evidence>
<feature type="active site" description="Cysteine persulfide intermediate" evidence="20">
    <location>
        <position position="212"/>
    </location>
</feature>
<comment type="catalytic activity">
    <reaction evidence="19">
        <text>S-sulfanyl-L-cysteinyl-[SoxY protein] + thiosulfate + 2 Fe(III)-[cytochrome c] = S-(2-sulfodisulfanyl)-L-cysteinyl-[SoxY protein] + 2 Fe(II)-[cytochrome c] + 2 H(+)</text>
        <dbReference type="Rhea" id="RHEA:51224"/>
        <dbReference type="Rhea" id="RHEA-COMP:10350"/>
        <dbReference type="Rhea" id="RHEA-COMP:14399"/>
        <dbReference type="Rhea" id="RHEA-COMP:14689"/>
        <dbReference type="Rhea" id="RHEA-COMP:14690"/>
        <dbReference type="ChEBI" id="CHEBI:15378"/>
        <dbReference type="ChEBI" id="CHEBI:29033"/>
        <dbReference type="ChEBI" id="CHEBI:29034"/>
        <dbReference type="ChEBI" id="CHEBI:33542"/>
        <dbReference type="ChEBI" id="CHEBI:61963"/>
        <dbReference type="ChEBI" id="CHEBI:140664"/>
        <dbReference type="EC" id="2.8.5.2"/>
    </reaction>
</comment>
<keyword evidence="6 21" id="KW-0349">Heme</keyword>
<gene>
    <name evidence="25" type="ORF">DES47_11053</name>
</gene>
<comment type="caution">
    <text evidence="25">The sequence shown here is derived from an EMBL/GenBank/DDBJ whole genome shotgun (WGS) entry which is preliminary data.</text>
</comment>
<evidence type="ECO:0000313" key="25">
    <source>
        <dbReference type="EMBL" id="TDP61841.1"/>
    </source>
</evidence>
<dbReference type="GO" id="GO:0016740">
    <property type="term" value="F:transferase activity"/>
    <property type="evidence" value="ECO:0007669"/>
    <property type="project" value="UniProtKB-KW"/>
</dbReference>
<dbReference type="InterPro" id="IPR036909">
    <property type="entry name" value="Cyt_c-like_dom_sf"/>
</dbReference>
<reference evidence="25 26" key="1">
    <citation type="submission" date="2019-03" db="EMBL/GenBank/DDBJ databases">
        <title>Genomic Encyclopedia of Type Strains, Phase IV (KMG-IV): sequencing the most valuable type-strain genomes for metagenomic binning, comparative biology and taxonomic classification.</title>
        <authorList>
            <person name="Goeker M."/>
        </authorList>
    </citation>
    <scope>NUCLEOTIDE SEQUENCE [LARGE SCALE GENOMIC DNA]</scope>
    <source>
        <strain evidence="25 26">DSM 16998</strain>
    </source>
</reference>
<proteinExistence type="inferred from homology"/>
<evidence type="ECO:0000256" key="7">
    <source>
        <dbReference type="ARBA" id="ARBA00022679"/>
    </source>
</evidence>
<comment type="subcellular location">
    <subcellularLocation>
        <location evidence="1">Periplasm</location>
    </subcellularLocation>
</comment>
<evidence type="ECO:0000256" key="5">
    <source>
        <dbReference type="ARBA" id="ARBA00022448"/>
    </source>
</evidence>
<feature type="chain" id="PRO_5020503674" description="L-cysteine S-thiosulfotransferase subunit SoxA" evidence="23">
    <location>
        <begin position="18"/>
        <end position="251"/>
    </location>
</feature>
<evidence type="ECO:0000256" key="3">
    <source>
        <dbReference type="ARBA" id="ARBA00012408"/>
    </source>
</evidence>
<evidence type="ECO:0000256" key="9">
    <source>
        <dbReference type="ARBA" id="ARBA00022729"/>
    </source>
</evidence>
<comment type="catalytic activity">
    <reaction evidence="18">
        <text>L-cysteinyl-[SoxY protein] + thiosulfate + 2 Fe(III)-[cytochrome c] = S-sulfosulfanyl-L-cysteinyl-[SoxY protein] + 2 Fe(II)-[cytochrome c] + 2 H(+)</text>
        <dbReference type="Rhea" id="RHEA:56720"/>
        <dbReference type="Rhea" id="RHEA-COMP:10350"/>
        <dbReference type="Rhea" id="RHEA-COMP:14328"/>
        <dbReference type="Rhea" id="RHEA-COMP:14399"/>
        <dbReference type="Rhea" id="RHEA-COMP:14691"/>
        <dbReference type="ChEBI" id="CHEBI:15378"/>
        <dbReference type="ChEBI" id="CHEBI:29033"/>
        <dbReference type="ChEBI" id="CHEBI:29034"/>
        <dbReference type="ChEBI" id="CHEBI:29950"/>
        <dbReference type="ChEBI" id="CHEBI:33542"/>
        <dbReference type="ChEBI" id="CHEBI:139321"/>
        <dbReference type="EC" id="2.8.5.2"/>
    </reaction>
</comment>
<keyword evidence="11" id="KW-0249">Electron transport</keyword>
<evidence type="ECO:0000256" key="20">
    <source>
        <dbReference type="PIRSR" id="PIRSR038455-1"/>
    </source>
</evidence>
<dbReference type="SUPFAM" id="SSF46626">
    <property type="entry name" value="Cytochrome c"/>
    <property type="match status" value="2"/>
</dbReference>
<keyword evidence="10" id="KW-0574">Periplasm</keyword>
<evidence type="ECO:0000256" key="11">
    <source>
        <dbReference type="ARBA" id="ARBA00022982"/>
    </source>
</evidence>
<feature type="binding site" description="axial binding residue" evidence="22">
    <location>
        <position position="71"/>
    </location>
    <ligand>
        <name>heme c</name>
        <dbReference type="ChEBI" id="CHEBI:61717"/>
        <label>1</label>
    </ligand>
    <ligandPart>
        <name>Fe</name>
        <dbReference type="ChEBI" id="CHEBI:18248"/>
    </ligandPart>
</feature>
<dbReference type="RefSeq" id="WP_133703386.1">
    <property type="nucleotide sequence ID" value="NZ_SNXS01000010.1"/>
</dbReference>
<dbReference type="GO" id="GO:0046872">
    <property type="term" value="F:metal ion binding"/>
    <property type="evidence" value="ECO:0007669"/>
    <property type="project" value="UniProtKB-KW"/>
</dbReference>
<keyword evidence="8 22" id="KW-0479">Metal-binding</keyword>
<evidence type="ECO:0000256" key="22">
    <source>
        <dbReference type="PIRSR" id="PIRSR038455-3"/>
    </source>
</evidence>
<evidence type="ECO:0000256" key="17">
    <source>
        <dbReference type="ARBA" id="ARBA00032318"/>
    </source>
</evidence>